<dbReference type="InterPro" id="IPR001584">
    <property type="entry name" value="Integrase_cat-core"/>
</dbReference>
<keyword evidence="1" id="KW-0645">Protease</keyword>
<feature type="domain" description="Reverse transcriptase" evidence="9">
    <location>
        <begin position="327"/>
        <end position="506"/>
    </location>
</feature>
<dbReference type="InterPro" id="IPR043502">
    <property type="entry name" value="DNA/RNA_pol_sf"/>
</dbReference>
<dbReference type="PROSITE" id="PS50994">
    <property type="entry name" value="INTEGRASE"/>
    <property type="match status" value="1"/>
</dbReference>
<dbReference type="Pfam" id="PF00665">
    <property type="entry name" value="rve"/>
    <property type="match status" value="1"/>
</dbReference>
<dbReference type="GO" id="GO:0003964">
    <property type="term" value="F:RNA-directed DNA polymerase activity"/>
    <property type="evidence" value="ECO:0007669"/>
    <property type="project" value="UniProtKB-KW"/>
</dbReference>
<dbReference type="InterPro" id="IPR000477">
    <property type="entry name" value="RT_dom"/>
</dbReference>
<evidence type="ECO:0000256" key="5">
    <source>
        <dbReference type="ARBA" id="ARBA00022759"/>
    </source>
</evidence>
<dbReference type="InterPro" id="IPR041588">
    <property type="entry name" value="Integrase_H2C2"/>
</dbReference>
<dbReference type="Gene3D" id="1.10.340.70">
    <property type="match status" value="1"/>
</dbReference>
<evidence type="ECO:0000256" key="2">
    <source>
        <dbReference type="ARBA" id="ARBA00022679"/>
    </source>
</evidence>
<dbReference type="InterPro" id="IPR036397">
    <property type="entry name" value="RNaseH_sf"/>
</dbReference>
<keyword evidence="6" id="KW-0378">Hydrolase</keyword>
<name>A0AAW2Q1G7_SESRA</name>
<dbReference type="GO" id="GO:0004519">
    <property type="term" value="F:endonuclease activity"/>
    <property type="evidence" value="ECO:0007669"/>
    <property type="project" value="UniProtKB-KW"/>
</dbReference>
<dbReference type="FunFam" id="3.10.10.10:FF:000007">
    <property type="entry name" value="Retrovirus-related Pol polyprotein from transposon 17.6-like Protein"/>
    <property type="match status" value="1"/>
</dbReference>
<keyword evidence="3" id="KW-0548">Nucleotidyltransferase</keyword>
<dbReference type="InterPro" id="IPR041577">
    <property type="entry name" value="RT_RNaseH_2"/>
</dbReference>
<organism evidence="11">
    <name type="scientific">Sesamum radiatum</name>
    <name type="common">Black benniseed</name>
    <dbReference type="NCBI Taxonomy" id="300843"/>
    <lineage>
        <taxon>Eukaryota</taxon>
        <taxon>Viridiplantae</taxon>
        <taxon>Streptophyta</taxon>
        <taxon>Embryophyta</taxon>
        <taxon>Tracheophyta</taxon>
        <taxon>Spermatophyta</taxon>
        <taxon>Magnoliopsida</taxon>
        <taxon>eudicotyledons</taxon>
        <taxon>Gunneridae</taxon>
        <taxon>Pentapetalae</taxon>
        <taxon>asterids</taxon>
        <taxon>lamiids</taxon>
        <taxon>Lamiales</taxon>
        <taxon>Pedaliaceae</taxon>
        <taxon>Sesamum</taxon>
    </lineage>
</organism>
<evidence type="ECO:0000313" key="11">
    <source>
        <dbReference type="EMBL" id="KAL0361456.1"/>
    </source>
</evidence>
<dbReference type="PROSITE" id="PS50878">
    <property type="entry name" value="RT_POL"/>
    <property type="match status" value="1"/>
</dbReference>
<gene>
    <name evidence="11" type="ORF">Sradi_3830100</name>
</gene>
<keyword evidence="5" id="KW-0255">Endonuclease</keyword>
<dbReference type="EMBL" id="JACGWJ010000016">
    <property type="protein sequence ID" value="KAL0361456.1"/>
    <property type="molecule type" value="Genomic_DNA"/>
</dbReference>
<reference evidence="11" key="2">
    <citation type="journal article" date="2024" name="Plant">
        <title>Genomic evolution and insights into agronomic trait innovations of Sesamum species.</title>
        <authorList>
            <person name="Miao H."/>
            <person name="Wang L."/>
            <person name="Qu L."/>
            <person name="Liu H."/>
            <person name="Sun Y."/>
            <person name="Le M."/>
            <person name="Wang Q."/>
            <person name="Wei S."/>
            <person name="Zheng Y."/>
            <person name="Lin W."/>
            <person name="Duan Y."/>
            <person name="Cao H."/>
            <person name="Xiong S."/>
            <person name="Wang X."/>
            <person name="Wei L."/>
            <person name="Li C."/>
            <person name="Ma Q."/>
            <person name="Ju M."/>
            <person name="Zhao R."/>
            <person name="Li G."/>
            <person name="Mu C."/>
            <person name="Tian Q."/>
            <person name="Mei H."/>
            <person name="Zhang T."/>
            <person name="Gao T."/>
            <person name="Zhang H."/>
        </authorList>
    </citation>
    <scope>NUCLEOTIDE SEQUENCE</scope>
    <source>
        <strain evidence="11">G02</strain>
    </source>
</reference>
<dbReference type="Pfam" id="PF00078">
    <property type="entry name" value="RVT_1"/>
    <property type="match status" value="1"/>
</dbReference>
<dbReference type="GO" id="GO:0015074">
    <property type="term" value="P:DNA integration"/>
    <property type="evidence" value="ECO:0007669"/>
    <property type="project" value="InterPro"/>
</dbReference>
<dbReference type="AlphaFoldDB" id="A0AAW2Q1G7"/>
<dbReference type="SUPFAM" id="SSF56672">
    <property type="entry name" value="DNA/RNA polymerases"/>
    <property type="match status" value="1"/>
</dbReference>
<evidence type="ECO:0000256" key="6">
    <source>
        <dbReference type="ARBA" id="ARBA00022801"/>
    </source>
</evidence>
<dbReference type="PANTHER" id="PTHR37984">
    <property type="entry name" value="PROTEIN CBG26694"/>
    <property type="match status" value="1"/>
</dbReference>
<dbReference type="Gene3D" id="3.30.70.270">
    <property type="match status" value="2"/>
</dbReference>
<evidence type="ECO:0000259" key="10">
    <source>
        <dbReference type="PROSITE" id="PS50994"/>
    </source>
</evidence>
<protein>
    <submittedName>
        <fullName evidence="11">Transposon Ty3-I Gag-Pol polyprotein</fullName>
    </submittedName>
</protein>
<comment type="caution">
    <text evidence="11">The sequence shown here is derived from an EMBL/GenBank/DDBJ whole genome shotgun (WGS) entry which is preliminary data.</text>
</comment>
<reference evidence="11" key="1">
    <citation type="submission" date="2020-06" db="EMBL/GenBank/DDBJ databases">
        <authorList>
            <person name="Li T."/>
            <person name="Hu X."/>
            <person name="Zhang T."/>
            <person name="Song X."/>
            <person name="Zhang H."/>
            <person name="Dai N."/>
            <person name="Sheng W."/>
            <person name="Hou X."/>
            <person name="Wei L."/>
        </authorList>
    </citation>
    <scope>NUCLEOTIDE SEQUENCE</scope>
    <source>
        <strain evidence="11">G02</strain>
        <tissue evidence="11">Leaf</tissue>
    </source>
</reference>
<dbReference type="SUPFAM" id="SSF53098">
    <property type="entry name" value="Ribonuclease H-like"/>
    <property type="match status" value="1"/>
</dbReference>
<evidence type="ECO:0000256" key="8">
    <source>
        <dbReference type="ARBA" id="ARBA00023268"/>
    </source>
</evidence>
<dbReference type="CDD" id="cd09274">
    <property type="entry name" value="RNase_HI_RT_Ty3"/>
    <property type="match status" value="1"/>
</dbReference>
<evidence type="ECO:0000256" key="1">
    <source>
        <dbReference type="ARBA" id="ARBA00022670"/>
    </source>
</evidence>
<dbReference type="Pfam" id="PF17921">
    <property type="entry name" value="Integrase_H2C2"/>
    <property type="match status" value="1"/>
</dbReference>
<dbReference type="Gene3D" id="3.30.420.10">
    <property type="entry name" value="Ribonuclease H-like superfamily/Ribonuclease H"/>
    <property type="match status" value="1"/>
</dbReference>
<evidence type="ECO:0000259" key="9">
    <source>
        <dbReference type="PROSITE" id="PS50878"/>
    </source>
</evidence>
<evidence type="ECO:0000256" key="7">
    <source>
        <dbReference type="ARBA" id="ARBA00022918"/>
    </source>
</evidence>
<dbReference type="Pfam" id="PF08284">
    <property type="entry name" value="RVP_2"/>
    <property type="match status" value="1"/>
</dbReference>
<dbReference type="Gene3D" id="2.40.70.10">
    <property type="entry name" value="Acid Proteases"/>
    <property type="match status" value="1"/>
</dbReference>
<dbReference type="InterPro" id="IPR012337">
    <property type="entry name" value="RNaseH-like_sf"/>
</dbReference>
<keyword evidence="7" id="KW-0695">RNA-directed DNA polymerase</keyword>
<evidence type="ECO:0000256" key="4">
    <source>
        <dbReference type="ARBA" id="ARBA00022722"/>
    </source>
</evidence>
<sequence>MQAVYERFDSIDPGMMLGEFTKLQQQTDTVEKYMEKFEEPGHKYKQKVLYCIINEDEDAVEKSVLEETDQNPGVLEMEDMTVSLNALSGNTDFNTLRVKGTAYRRGIYILIDSGSTHCFLDEDIAVKLGCQLAETSLLTVSVVDGSKLVSSMYCPDFSWDMQGHLFSYPVRTLRLGGCHMVLGGDWLRSHSPVEFDYDTMRVTVTKKGGSTHGEKVVLQALTTRQRPQLHMISARSMSKLLVDDHYGFVAQLHSLSTGQSAATLPADLLGLLDSFKDVFQEPSDLPPQWDIEHRIILKPEAVPRKLPPYRYSYVQKGEIETIVEGMLKAGIIRNSQSPFGSPVLLVKKKDGTWRLCVDYRYLNQMTVNHNFSIPVIDELLDELHGACYFSKIDLRSGYFQIRMKDEDVFKTSFVTHQGHYEFLVMPFGLCNAPSTFQSLMNLVFAPYLRKFILVFFDDILIYSKTWSEHLHHLHITLDILRQNQLYAKRSKCDFGQERIEYLGHIITRDGVTTDPRKVDSMTGWPVPKDVKGLWGFLGLTGYYRKFIKHYGLIARPLTKLLKKNKFVWSTAAATAFEQLKTAMVSAPVLTLPDFSKPFVLETDASDKGIGAVLMQDKRTIAYLSKALSLKNQALSVYEKEFLAPLMAVEKWKHYLIGNHFIIRTDQKSLKYILEQKVDTMLQQRWVSKLLGLDYEVQYRRGIDNKAAAALSRRDHGECSIITVIIPNWVTEVQRSYDQDPEFQPILQAKLVQIAAYPEYSLQAGRHSGITGTYKRVRSMFHWPKLKEEVAEWVRACDVCQRAKGEHVPYPGLLQPLSVSNTAWSYITMDFVEGLPKSEGKNSISVVVDRLTKYAHFIALSHPFTAEGVARIFQEEIYKLHGLPVNIVSDRDKVFTSQFWQALFRQLGTELSLSTAYHPQSDGQTERVNQCLENYLRCMCHLCPTHWACWLSMAEHWYNTNFHTGLKRTPF</sequence>
<keyword evidence="8" id="KW-0511">Multifunctional enzyme</keyword>
<dbReference type="GO" id="GO:0008233">
    <property type="term" value="F:peptidase activity"/>
    <property type="evidence" value="ECO:0007669"/>
    <property type="project" value="UniProtKB-KW"/>
</dbReference>
<dbReference type="Pfam" id="PF17919">
    <property type="entry name" value="RT_RNaseH_2"/>
    <property type="match status" value="1"/>
</dbReference>
<dbReference type="CDD" id="cd00303">
    <property type="entry name" value="retropepsin_like"/>
    <property type="match status" value="1"/>
</dbReference>
<dbReference type="InterPro" id="IPR021109">
    <property type="entry name" value="Peptidase_aspartic_dom_sf"/>
</dbReference>
<keyword evidence="2" id="KW-0808">Transferase</keyword>
<feature type="domain" description="Integrase catalytic" evidence="10">
    <location>
        <begin position="811"/>
        <end position="970"/>
    </location>
</feature>
<evidence type="ECO:0000256" key="3">
    <source>
        <dbReference type="ARBA" id="ARBA00022695"/>
    </source>
</evidence>
<dbReference type="GO" id="GO:0003676">
    <property type="term" value="F:nucleic acid binding"/>
    <property type="evidence" value="ECO:0007669"/>
    <property type="project" value="InterPro"/>
</dbReference>
<dbReference type="InterPro" id="IPR043128">
    <property type="entry name" value="Rev_trsase/Diguanyl_cyclase"/>
</dbReference>
<dbReference type="GO" id="GO:0006508">
    <property type="term" value="P:proteolysis"/>
    <property type="evidence" value="ECO:0007669"/>
    <property type="project" value="UniProtKB-KW"/>
</dbReference>
<proteinExistence type="predicted"/>
<dbReference type="PANTHER" id="PTHR37984:SF5">
    <property type="entry name" value="PROTEIN NYNRIN-LIKE"/>
    <property type="match status" value="1"/>
</dbReference>
<accession>A0AAW2Q1G7</accession>
<dbReference type="FunFam" id="3.10.20.370:FF:000001">
    <property type="entry name" value="Retrovirus-related Pol polyprotein from transposon 17.6-like protein"/>
    <property type="match status" value="1"/>
</dbReference>
<dbReference type="Gene3D" id="3.10.10.10">
    <property type="entry name" value="HIV Type 1 Reverse Transcriptase, subunit A, domain 1"/>
    <property type="match status" value="1"/>
</dbReference>
<dbReference type="CDD" id="cd01647">
    <property type="entry name" value="RT_LTR"/>
    <property type="match status" value="1"/>
</dbReference>
<keyword evidence="4" id="KW-0540">Nuclease</keyword>
<dbReference type="InterPro" id="IPR050951">
    <property type="entry name" value="Retrovirus_Pol_polyprotein"/>
</dbReference>
<dbReference type="FunFam" id="3.30.70.270:FF:000020">
    <property type="entry name" value="Transposon Tf2-6 polyprotein-like Protein"/>
    <property type="match status" value="1"/>
</dbReference>